<reference evidence="2 3" key="1">
    <citation type="journal article" date="2014" name="PLoS ONE">
        <title>Global Analysis of Gene Expression Profiles in Physic Nut (Jatropha curcas L.) Seedlings Exposed to Salt Stress.</title>
        <authorList>
            <person name="Zhang L."/>
            <person name="Zhang C."/>
            <person name="Wu P."/>
            <person name="Chen Y."/>
            <person name="Li M."/>
            <person name="Jiang H."/>
            <person name="Wu G."/>
        </authorList>
    </citation>
    <scope>NUCLEOTIDE SEQUENCE [LARGE SCALE GENOMIC DNA]</scope>
    <source>
        <strain evidence="3">cv. GZQX0401</strain>
        <tissue evidence="2">Young leaves</tissue>
    </source>
</reference>
<dbReference type="Proteomes" id="UP000027138">
    <property type="component" value="Unassembled WGS sequence"/>
</dbReference>
<dbReference type="AlphaFoldDB" id="A0A067KEY8"/>
<accession>A0A067KEY8</accession>
<organism evidence="2 3">
    <name type="scientific">Jatropha curcas</name>
    <name type="common">Barbados nut</name>
    <dbReference type="NCBI Taxonomy" id="180498"/>
    <lineage>
        <taxon>Eukaryota</taxon>
        <taxon>Viridiplantae</taxon>
        <taxon>Streptophyta</taxon>
        <taxon>Embryophyta</taxon>
        <taxon>Tracheophyta</taxon>
        <taxon>Spermatophyta</taxon>
        <taxon>Magnoliopsida</taxon>
        <taxon>eudicotyledons</taxon>
        <taxon>Gunneridae</taxon>
        <taxon>Pentapetalae</taxon>
        <taxon>rosids</taxon>
        <taxon>fabids</taxon>
        <taxon>Malpighiales</taxon>
        <taxon>Euphorbiaceae</taxon>
        <taxon>Crotonoideae</taxon>
        <taxon>Jatropheae</taxon>
        <taxon>Jatropha</taxon>
    </lineage>
</organism>
<evidence type="ECO:0000313" key="3">
    <source>
        <dbReference type="Proteomes" id="UP000027138"/>
    </source>
</evidence>
<evidence type="ECO:0000313" key="2">
    <source>
        <dbReference type="EMBL" id="KDP30424.1"/>
    </source>
</evidence>
<keyword evidence="3" id="KW-1185">Reference proteome</keyword>
<name>A0A067KEY8_JATCU</name>
<sequence length="72" mass="8299">MDHRPSFKGNLRHSYEIAWTKEEAGPSDHLSKRMRSHTSANKARQATTYQEAGDRLPQPNGQGRRLPKWKQA</sequence>
<evidence type="ECO:0000256" key="1">
    <source>
        <dbReference type="SAM" id="MobiDB-lite"/>
    </source>
</evidence>
<dbReference type="EMBL" id="KK914682">
    <property type="protein sequence ID" value="KDP30424.1"/>
    <property type="molecule type" value="Genomic_DNA"/>
</dbReference>
<feature type="compositionally biased region" description="Polar residues" evidence="1">
    <location>
        <begin position="37"/>
        <end position="50"/>
    </location>
</feature>
<feature type="region of interest" description="Disordered" evidence="1">
    <location>
        <begin position="22"/>
        <end position="72"/>
    </location>
</feature>
<protein>
    <submittedName>
        <fullName evidence="2">Uncharacterized protein</fullName>
    </submittedName>
</protein>
<feature type="compositionally biased region" description="Basic and acidic residues" evidence="1">
    <location>
        <begin position="22"/>
        <end position="31"/>
    </location>
</feature>
<proteinExistence type="predicted"/>
<gene>
    <name evidence="2" type="ORF">JCGZ_16663</name>
</gene>